<keyword evidence="1" id="KW-0863">Zinc-finger</keyword>
<dbReference type="GO" id="GO:0008233">
    <property type="term" value="F:peptidase activity"/>
    <property type="evidence" value="ECO:0007669"/>
    <property type="project" value="UniProtKB-KW"/>
</dbReference>
<dbReference type="InterPro" id="IPR013103">
    <property type="entry name" value="RVT_2"/>
</dbReference>
<gene>
    <name evidence="5" type="ORF">C1SCF055_LOCUS18582</name>
</gene>
<evidence type="ECO:0000313" key="6">
    <source>
        <dbReference type="EMBL" id="CAL4779008.1"/>
    </source>
</evidence>
<feature type="region of interest" description="Disordered" evidence="2">
    <location>
        <begin position="1079"/>
        <end position="1216"/>
    </location>
</feature>
<feature type="region of interest" description="Disordered" evidence="2">
    <location>
        <begin position="162"/>
        <end position="184"/>
    </location>
</feature>
<dbReference type="Pfam" id="PF07727">
    <property type="entry name" value="RVT_2"/>
    <property type="match status" value="1"/>
</dbReference>
<dbReference type="InterPro" id="IPR012337">
    <property type="entry name" value="RNaseH-like_sf"/>
</dbReference>
<feature type="region of interest" description="Disordered" evidence="2">
    <location>
        <begin position="109"/>
        <end position="144"/>
    </location>
</feature>
<feature type="compositionally biased region" description="Low complexity" evidence="2">
    <location>
        <begin position="1146"/>
        <end position="1156"/>
    </location>
</feature>
<accession>A0A9P1CHV7</accession>
<keyword evidence="7" id="KW-1185">Reference proteome</keyword>
<keyword evidence="1" id="KW-0862">Zinc</keyword>
<dbReference type="EMBL" id="CAMXCT030001620">
    <property type="protein sequence ID" value="CAL4779008.1"/>
    <property type="molecule type" value="Genomic_DNA"/>
</dbReference>
<organism evidence="5">
    <name type="scientific">Cladocopium goreaui</name>
    <dbReference type="NCBI Taxonomy" id="2562237"/>
    <lineage>
        <taxon>Eukaryota</taxon>
        <taxon>Sar</taxon>
        <taxon>Alveolata</taxon>
        <taxon>Dinophyceae</taxon>
        <taxon>Suessiales</taxon>
        <taxon>Symbiodiniaceae</taxon>
        <taxon>Cladocopium</taxon>
    </lineage>
</organism>
<reference evidence="6 7" key="2">
    <citation type="submission" date="2024-05" db="EMBL/GenBank/DDBJ databases">
        <authorList>
            <person name="Chen Y."/>
            <person name="Shah S."/>
            <person name="Dougan E. K."/>
            <person name="Thang M."/>
            <person name="Chan C."/>
        </authorList>
    </citation>
    <scope>NUCLEOTIDE SEQUENCE [LARGE SCALE GENOMIC DNA]</scope>
</reference>
<dbReference type="InterPro" id="IPR036397">
    <property type="entry name" value="RNaseH_sf"/>
</dbReference>
<dbReference type="InterPro" id="IPR001584">
    <property type="entry name" value="Integrase_cat-core"/>
</dbReference>
<sequence length="2157" mass="242083">MCTMQKMMNMSSKMIGMKPTWIPTTKMMIDQYYECDEEWDETYFGSQVDWSPTASEWNPSEAAVEDESLFDVEEFDSVYSAYADAKSRLAQLRQSRGFYPVVALVDGKGSSMSQGGGSSKSKGQSKKGSKQSPYPPKGKGIKPRGKAIAGDLVCLRCGKTGHKAANCKSSSAAASGASSPAKKRPIDLDPMVNMVFQASGDEFHEIEETYMQGESVVRAGGWVTKEPDMCIQDQGASSFLAGSEYILRYLKWLEVQGYPMNTISFKKCNKSFRFGGDADGHARWMVELPVHFANISGRMQCFIVFGATPMLLGRPVLEQLGAVVDFGSGKMRILGGRWTEIERGKQDAMLLRLAATFNSIEDFENPQFDLRAKDDDRDDACSLQDFLQDLRAAERYEEMISEVQFTDDASENEFVDAETYVNVDEQVPEEHFHAHELTERTQCSMSKTWSWIQGQLVETSKKAAQLAYEARCQPHPRKKLIWEDYSGTGLLGEQAERLGADVMRFGLNNGWDFSKLAHRKRLMELAYELEPDEIYMSPKCTLWSPMQAINMRCEADWDELWERRDFDHEIHLKFCKKLYWFQVKRGAHAHIEHPHRSAAWETPAFAKLPGNHQHARLEGGSRCKKAENYQCELAWNLARALLEDEGLSEQAYAAQQDAEAQELTGVLRKLGTKHGSEAVRIAYRLHRNLGHPRKDTLVRMLQAKNADPKVIAAAEALECPYCNKFSSRKQSAPAHAERPMDFNEQLQADTLWFDLSSVEPDAPSDKASKRKIGMLVMVDSATRFMAVRTIPDESSNSLMKAVEREWIRYFGPPKQLSVDEWSGWGSDAMMQWSGDHDIEMKISLGQSHSRTSIVERRHQLLRKALSIFMTENGLRGLDGLHTALNWTVPTLNQCTFVNGFTPMQLALGKQPNMPGLISDERTGPIQLQQTEQDRLRRRLELKASVQNACAVAEIDVKLRRALLRRFSGADEDLQPGERCLYWREVGNRFHTVQWKGPATVVAVQRDPDTGTIDTYWIAHGTVLIRAGRQHVRRLVGQEGLVNGAQRAEQAIAGLRQRRVVRTADLRRINKHTLEELEGEISDGIFDEPSPKKAKTNHPPDQGEQDAPAARPESVRSLSYEPTEPIDDLPKDPAEDPPLPVADPSSGLDLPTDPGLDLPEESRRLDSDLRDSVEPQSSQQAEATAAPSSGEAGPGLMPEPPPQDVPIPDGDDSEADQPTIAADNTVTQSSMPEAPPQLPGLSFAERRRQHERSETSWMRSPLWPLVHDHPDPQSPGNSKRAKHRESVNIAVELFPNGCEGSTNLPAGWHYDPKTHEIYLGSTADFWSFEDGFLVRNHVWSRDCTFHTTDFPLPAEKLQTTNGLTMRRNSRIILVNEEQPAPAGDEPWFGKTLYPLTKDAAAEFGQNYVGDLSKKFNNKTIRSRGHIWSAQAAPKKKNVKESADLKESRMSLEDRLAFIEGKKAELASIFENQVWEIELHPEKVDWNRVMKARFVLKWSADNNGNPRAKARLVLQGFSDPDLLRGELDTSSPTLSRSSRQILLAIATCKSWLIFISDVATAFLQGDPQKRILWARIPKDACQLIGVPAGTLMRLLKPIYGQADAPRRWFQVARRRLIAAGYQPHPLDQCLYCLFHGDQLVSMIGIHVDDLIGAGLESDEVYQKAKQALHESFNFKHWTEGKETGQLQFCGCDLEADGNGGWWLRQQAYVQKIKPLTLSDSDENRELTVKELTMLRGLLGALQWPATQTSPHLSARVSLLCGEVSAAAVSTATQANKLLRFAKANSDVGLQFSDLGQLHELCMIALSDAAWGVRKNHESQGGYFVLLMNVKALQGQLDQPYVVLDWRSYKLPRISRSSLNSEAQACAGAMDALEYLLIFWHGCVTPGFELRHLDVHDIQMQSALVVDAKVMVVKQKMDEMKTKLKWVSSETQLADGVAKIAARQLLADRLRSHVFSLHSDQSFQAAKKKTLAERQASARRNAIGRLQKGIGFAVLTNQLEPVRGDDFAEVSNLKNALVTDETFCVNDKDERIQDLESLVPYYEQDVTSTSLFVSRNGARYHLHRDCRALLQANQTGIRDLKCCSQCIQTLRDNSNLGGWNHHMQLQNHIGRSRRGLFGFYVSCLWTTIPEGLLLSLAFEATHDKTDSTPALHFVFALRAA</sequence>
<dbReference type="SUPFAM" id="SSF53098">
    <property type="entry name" value="Ribonuclease H-like"/>
    <property type="match status" value="1"/>
</dbReference>
<feature type="compositionally biased region" description="Low complexity" evidence="2">
    <location>
        <begin position="163"/>
        <end position="180"/>
    </location>
</feature>
<dbReference type="PROSITE" id="PS50994">
    <property type="entry name" value="INTEGRASE"/>
    <property type="match status" value="1"/>
</dbReference>
<dbReference type="Proteomes" id="UP001152797">
    <property type="component" value="Unassembled WGS sequence"/>
</dbReference>
<keyword evidence="6" id="KW-0378">Hydrolase</keyword>
<dbReference type="GO" id="GO:0006508">
    <property type="term" value="P:proteolysis"/>
    <property type="evidence" value="ECO:0007669"/>
    <property type="project" value="UniProtKB-KW"/>
</dbReference>
<proteinExistence type="predicted"/>
<feature type="domain" description="CCHC-type" evidence="3">
    <location>
        <begin position="154"/>
        <end position="169"/>
    </location>
</feature>
<reference evidence="5" key="1">
    <citation type="submission" date="2022-10" db="EMBL/GenBank/DDBJ databases">
        <authorList>
            <person name="Chen Y."/>
            <person name="Dougan E. K."/>
            <person name="Chan C."/>
            <person name="Rhodes N."/>
            <person name="Thang M."/>
        </authorList>
    </citation>
    <scope>NUCLEOTIDE SEQUENCE</scope>
</reference>
<dbReference type="SMART" id="SM00343">
    <property type="entry name" value="ZnF_C2HC"/>
    <property type="match status" value="1"/>
</dbReference>
<protein>
    <submittedName>
        <fullName evidence="6">Copia protein (Gag-int-pol protein) [Cleaved into: Copia VLP protein Copia protease ]</fullName>
    </submittedName>
</protein>
<evidence type="ECO:0000313" key="5">
    <source>
        <dbReference type="EMBL" id="CAI3991696.1"/>
    </source>
</evidence>
<dbReference type="EMBL" id="CAMXCT010001620">
    <property type="protein sequence ID" value="CAI3991696.1"/>
    <property type="molecule type" value="Genomic_DNA"/>
</dbReference>
<evidence type="ECO:0000259" key="4">
    <source>
        <dbReference type="PROSITE" id="PS50994"/>
    </source>
</evidence>
<comment type="caution">
    <text evidence="5">The sequence shown here is derived from an EMBL/GenBank/DDBJ whole genome shotgun (WGS) entry which is preliminary data.</text>
</comment>
<feature type="compositionally biased region" description="Basic and acidic residues" evidence="2">
    <location>
        <begin position="1159"/>
        <end position="1172"/>
    </location>
</feature>
<evidence type="ECO:0000259" key="3">
    <source>
        <dbReference type="PROSITE" id="PS50158"/>
    </source>
</evidence>
<dbReference type="GO" id="GO:0015074">
    <property type="term" value="P:DNA integration"/>
    <property type="evidence" value="ECO:0007669"/>
    <property type="project" value="InterPro"/>
</dbReference>
<name>A0A9P1CHV7_9DINO</name>
<dbReference type="InterPro" id="IPR018247">
    <property type="entry name" value="EF_Hand_1_Ca_BS"/>
</dbReference>
<dbReference type="InterPro" id="IPR001878">
    <property type="entry name" value="Znf_CCHC"/>
</dbReference>
<feature type="region of interest" description="Disordered" evidence="2">
    <location>
        <begin position="1245"/>
        <end position="1281"/>
    </location>
</feature>
<dbReference type="GO" id="GO:0003676">
    <property type="term" value="F:nucleic acid binding"/>
    <property type="evidence" value="ECO:0007669"/>
    <property type="project" value="InterPro"/>
</dbReference>
<dbReference type="GO" id="GO:0008270">
    <property type="term" value="F:zinc ion binding"/>
    <property type="evidence" value="ECO:0007669"/>
    <property type="project" value="UniProtKB-KW"/>
</dbReference>
<dbReference type="Gene3D" id="3.30.420.10">
    <property type="entry name" value="Ribonuclease H-like superfamily/Ribonuclease H"/>
    <property type="match status" value="1"/>
</dbReference>
<evidence type="ECO:0000256" key="2">
    <source>
        <dbReference type="SAM" id="MobiDB-lite"/>
    </source>
</evidence>
<evidence type="ECO:0000256" key="1">
    <source>
        <dbReference type="PROSITE-ProRule" id="PRU00047"/>
    </source>
</evidence>
<dbReference type="EMBL" id="CAMXCT020001620">
    <property type="protein sequence ID" value="CAL1145071.1"/>
    <property type="molecule type" value="Genomic_DNA"/>
</dbReference>
<keyword evidence="1" id="KW-0479">Metal-binding</keyword>
<dbReference type="PROSITE" id="PS50158">
    <property type="entry name" value="ZF_CCHC"/>
    <property type="match status" value="1"/>
</dbReference>
<evidence type="ECO:0000313" key="7">
    <source>
        <dbReference type="Proteomes" id="UP001152797"/>
    </source>
</evidence>
<dbReference type="OrthoDB" id="3938585at2759"/>
<keyword evidence="6" id="KW-0645">Protease</keyword>
<feature type="domain" description="Integrase catalytic" evidence="4">
    <location>
        <begin position="735"/>
        <end position="910"/>
    </location>
</feature>
<dbReference type="PROSITE" id="PS00018">
    <property type="entry name" value="EF_HAND_1"/>
    <property type="match status" value="1"/>
</dbReference>